<dbReference type="EMBL" id="LQBQ01000038">
    <property type="protein sequence ID" value="KUJ73314.1"/>
    <property type="molecule type" value="Genomic_DNA"/>
</dbReference>
<dbReference type="STRING" id="1685379.AVO45_14585"/>
<comment type="caution">
    <text evidence="1">The sequence shown here is derived from an EMBL/GenBank/DDBJ whole genome shotgun (WGS) entry which is preliminary data.</text>
</comment>
<dbReference type="RefSeq" id="WP_068349681.1">
    <property type="nucleotide sequence ID" value="NZ_LQBQ01000038.1"/>
</dbReference>
<organism evidence="1 2">
    <name type="scientific">Ruegeria marisrubri</name>
    <dbReference type="NCBI Taxonomy" id="1685379"/>
    <lineage>
        <taxon>Bacteria</taxon>
        <taxon>Pseudomonadati</taxon>
        <taxon>Pseudomonadota</taxon>
        <taxon>Alphaproteobacteria</taxon>
        <taxon>Rhodobacterales</taxon>
        <taxon>Roseobacteraceae</taxon>
        <taxon>Ruegeria</taxon>
    </lineage>
</organism>
<proteinExistence type="predicted"/>
<reference evidence="1 2" key="1">
    <citation type="submission" date="2015-12" db="EMBL/GenBank/DDBJ databases">
        <authorList>
            <person name="Shamseldin A."/>
            <person name="Moawad H."/>
            <person name="Abd El-Rahim W.M."/>
            <person name="Sadowsky M.J."/>
        </authorList>
    </citation>
    <scope>NUCLEOTIDE SEQUENCE [LARGE SCALE GENOMIC DNA]</scope>
    <source>
        <strain evidence="1 2">ZGT118</strain>
    </source>
</reference>
<sequence length="133" mass="14059">MGSNIDPADQIIVTISGDTTRFVTGNPPNDATGDLDATVGLPGFNWTPGLQLWEISTGPTLGTASINLLTGTWTYTVDPAESLFLGEEALHIMSSEGLRELAEIFSVRNDLDGEGFGTAARTILKAYEATILA</sequence>
<gene>
    <name evidence="1" type="ORF">AVO45_14585</name>
</gene>
<evidence type="ECO:0000313" key="2">
    <source>
        <dbReference type="Proteomes" id="UP000053791"/>
    </source>
</evidence>
<dbReference type="Proteomes" id="UP000053791">
    <property type="component" value="Unassembled WGS sequence"/>
</dbReference>
<name>A0A0X3TC00_9RHOB</name>
<protein>
    <submittedName>
        <fullName evidence="1">Uncharacterized protein</fullName>
    </submittedName>
</protein>
<dbReference type="AlphaFoldDB" id="A0A0X3TC00"/>
<keyword evidence="2" id="KW-1185">Reference proteome</keyword>
<evidence type="ECO:0000313" key="1">
    <source>
        <dbReference type="EMBL" id="KUJ73314.1"/>
    </source>
</evidence>
<dbReference type="OrthoDB" id="8100581at2"/>
<accession>A0A0X3TC00</accession>